<reference evidence="1 2" key="1">
    <citation type="submission" date="2016-01" db="EMBL/GenBank/DDBJ databases">
        <title>The draft genome sequence of Aquimarina sp. RZW4-3-2.</title>
        <authorList>
            <person name="Wang Y."/>
        </authorList>
    </citation>
    <scope>NUCLEOTIDE SEQUENCE [LARGE SCALE GENOMIC DNA]</scope>
    <source>
        <strain evidence="1 2">RZW4-3-2</strain>
    </source>
</reference>
<evidence type="ECO:0000313" key="2">
    <source>
        <dbReference type="Proteomes" id="UP000076715"/>
    </source>
</evidence>
<dbReference type="STRING" id="1642818.AWE51_21355"/>
<protein>
    <submittedName>
        <fullName evidence="1">Uncharacterized protein</fullName>
    </submittedName>
</protein>
<dbReference type="OrthoDB" id="9984262at2"/>
<sequence>MNTKILILLLCSITLGFTTNTNENDEYTYLLTISSTTDQIENFNLKIISKTTHNSKSKETLLENIKTPFEKKLDVGSYEIIILTNKPDNSIKGVVSVMLNGEKWGWSQNYNKESKLIKLHAGPNGETGTVTD</sequence>
<proteinExistence type="predicted"/>
<accession>A0A162FDA1</accession>
<dbReference type="AlphaFoldDB" id="A0A162FDA1"/>
<organism evidence="1 2">
    <name type="scientific">Aquimarina aggregata</name>
    <dbReference type="NCBI Taxonomy" id="1642818"/>
    <lineage>
        <taxon>Bacteria</taxon>
        <taxon>Pseudomonadati</taxon>
        <taxon>Bacteroidota</taxon>
        <taxon>Flavobacteriia</taxon>
        <taxon>Flavobacteriales</taxon>
        <taxon>Flavobacteriaceae</taxon>
        <taxon>Aquimarina</taxon>
    </lineage>
</organism>
<gene>
    <name evidence="1" type="ORF">AWE51_21355</name>
</gene>
<name>A0A162FDA1_9FLAO</name>
<comment type="caution">
    <text evidence="1">The sequence shown here is derived from an EMBL/GenBank/DDBJ whole genome shotgun (WGS) entry which is preliminary data.</text>
</comment>
<dbReference type="EMBL" id="LQRT01000004">
    <property type="protein sequence ID" value="KZS41556.1"/>
    <property type="molecule type" value="Genomic_DNA"/>
</dbReference>
<dbReference type="RefSeq" id="WP_066311894.1">
    <property type="nucleotide sequence ID" value="NZ_CANLSS010000014.1"/>
</dbReference>
<dbReference type="Proteomes" id="UP000076715">
    <property type="component" value="Unassembled WGS sequence"/>
</dbReference>
<evidence type="ECO:0000313" key="1">
    <source>
        <dbReference type="EMBL" id="KZS41556.1"/>
    </source>
</evidence>
<keyword evidence="2" id="KW-1185">Reference proteome</keyword>